<evidence type="ECO:0000313" key="1">
    <source>
        <dbReference type="EMBL" id="CDR12948.1"/>
    </source>
</evidence>
<gene>
    <name evidence="1" type="ORF">SIRAN7829</name>
</gene>
<proteinExistence type="predicted"/>
<dbReference type="AlphaFoldDB" id="A0A061A5X3"/>
<dbReference type="HOGENOM" id="CLU_2977356_0_0_11"/>
<sequence length="58" mass="5815">MSEPGQFTLNPAVAPLAVLAGKAQYEVFDGGLRGRPSGTAALSGVVPAVGDQFAVLSQ</sequence>
<reference evidence="1" key="1">
    <citation type="submission" date="2014-05" db="EMBL/GenBank/DDBJ databases">
        <authorList>
            <person name="Horn Fabian"/>
        </authorList>
    </citation>
    <scope>NUCLEOTIDE SEQUENCE</scope>
</reference>
<protein>
    <submittedName>
        <fullName evidence="1">Uncharacterized protein</fullName>
    </submittedName>
</protein>
<accession>A0A061A5X3</accession>
<organism evidence="1">
    <name type="scientific">Streptomyces iranensis</name>
    <dbReference type="NCBI Taxonomy" id="576784"/>
    <lineage>
        <taxon>Bacteria</taxon>
        <taxon>Bacillati</taxon>
        <taxon>Actinomycetota</taxon>
        <taxon>Actinomycetes</taxon>
        <taxon>Kitasatosporales</taxon>
        <taxon>Streptomycetaceae</taxon>
        <taxon>Streptomyces</taxon>
        <taxon>Streptomyces violaceusniger group</taxon>
    </lineage>
</organism>
<dbReference type="EMBL" id="LK022848">
    <property type="protein sequence ID" value="CDR12948.1"/>
    <property type="molecule type" value="Genomic_DNA"/>
</dbReference>
<name>A0A061A5X3_9ACTN</name>